<evidence type="ECO:0000256" key="1">
    <source>
        <dbReference type="ARBA" id="ARBA00004651"/>
    </source>
</evidence>
<evidence type="ECO:0000256" key="4">
    <source>
        <dbReference type="ARBA" id="ARBA00022679"/>
    </source>
</evidence>
<evidence type="ECO:0000313" key="15">
    <source>
        <dbReference type="Proteomes" id="UP000001349"/>
    </source>
</evidence>
<dbReference type="Proteomes" id="UP000001349">
    <property type="component" value="Chromosome"/>
</dbReference>
<dbReference type="Pfam" id="PF06580">
    <property type="entry name" value="His_kinase"/>
    <property type="match status" value="1"/>
</dbReference>
<accession>B8I2K4</accession>
<keyword evidence="10" id="KW-0902">Two-component regulatory system</keyword>
<keyword evidence="2" id="KW-1003">Cell membrane</keyword>
<dbReference type="PANTHER" id="PTHR34220">
    <property type="entry name" value="SENSOR HISTIDINE KINASE YPDA"/>
    <property type="match status" value="1"/>
</dbReference>
<dbReference type="PANTHER" id="PTHR34220:SF11">
    <property type="entry name" value="SENSOR PROTEIN KINASE HPTS"/>
    <property type="match status" value="1"/>
</dbReference>
<evidence type="ECO:0000256" key="5">
    <source>
        <dbReference type="ARBA" id="ARBA00022692"/>
    </source>
</evidence>
<dbReference type="KEGG" id="cce:Ccel_1646"/>
<dbReference type="Pfam" id="PF00672">
    <property type="entry name" value="HAMP"/>
    <property type="match status" value="1"/>
</dbReference>
<dbReference type="Pfam" id="PF02518">
    <property type="entry name" value="HATPase_c"/>
    <property type="match status" value="1"/>
</dbReference>
<dbReference type="OrthoDB" id="9809348at2"/>
<keyword evidence="6" id="KW-0547">Nucleotide-binding</keyword>
<dbReference type="SUPFAM" id="SSF55874">
    <property type="entry name" value="ATPase domain of HSP90 chaperone/DNA topoisomerase II/histidine kinase"/>
    <property type="match status" value="1"/>
</dbReference>
<dbReference type="Gene3D" id="3.30.450.20">
    <property type="entry name" value="PAS domain"/>
    <property type="match status" value="1"/>
</dbReference>
<evidence type="ECO:0000256" key="8">
    <source>
        <dbReference type="ARBA" id="ARBA00022840"/>
    </source>
</evidence>
<dbReference type="InterPro" id="IPR010559">
    <property type="entry name" value="Sig_transdc_His_kin_internal"/>
</dbReference>
<dbReference type="CDD" id="cd06225">
    <property type="entry name" value="HAMP"/>
    <property type="match status" value="1"/>
</dbReference>
<dbReference type="RefSeq" id="WP_015925113.1">
    <property type="nucleotide sequence ID" value="NC_011898.1"/>
</dbReference>
<sequence>MKTLINKLTRLSLVWQVTIVFSLIMIIPAIVITTSYFEIVRDNLLEEANKKVQENLKKLDSNINSNISDMNSALNQLVFSQEFQYYLNPENNLSTHEKNYYVYSVQNELLNIRYVYTNQFNRLVIYSSNNQIDEYFDWSYHMERLYDRDYYSEIMQSSSEHIYGNVRVYDRSLGNLVNYEELENKEELVLPIYQKILDIRTKQCIGIIEVDMTMSKLADSSKLIDQDSEVKYLIFDRNQKLVFTSDDKSKGEFATIKFPQESGVSDIKIGDADYLIAYYKDDITGLTSAAVMDKKKILASTSGVATLLLLIAILSIVFIILFTNVAARVFFRKLKEIDRMITHIEAGQFDVRIKVGGFNEISRISESFNHMAERLQGLLVSMVQKEKAQKEAEIHALQAQINPHFLYNTLENMRMQCEIDDYYVVADKLENLGDLLRYSLHWESPKVKISEELNNIEQYIEIMRMRFNKRLTHQIECPESLKNIMIPKLILQPLVENCFTHGFKDSLPPWKIFVNVSIVENKLSITVEDNGVGIGNERLEEIYKCIAENKTIYNKNKSKNSIGILNVSQRLKMICPAGSGMYIESEQNVGTKIILTIIIESGVQNGGEEDVQNIGGR</sequence>
<keyword evidence="5 12" id="KW-0812">Transmembrane</keyword>
<dbReference type="PROSITE" id="PS50885">
    <property type="entry name" value="HAMP"/>
    <property type="match status" value="1"/>
</dbReference>
<keyword evidence="7" id="KW-0418">Kinase</keyword>
<dbReference type="HOGENOM" id="CLU_020473_6_1_9"/>
<comment type="subcellular location">
    <subcellularLocation>
        <location evidence="1">Cell membrane</location>
        <topology evidence="1">Multi-pass membrane protein</topology>
    </subcellularLocation>
</comment>
<evidence type="ECO:0000313" key="14">
    <source>
        <dbReference type="EMBL" id="ACL75997.1"/>
    </source>
</evidence>
<name>B8I2K4_RUMCH</name>
<gene>
    <name evidence="14" type="ordered locus">Ccel_1646</name>
</gene>
<proteinExistence type="predicted"/>
<evidence type="ECO:0000256" key="11">
    <source>
        <dbReference type="ARBA" id="ARBA00023136"/>
    </source>
</evidence>
<evidence type="ECO:0000256" key="6">
    <source>
        <dbReference type="ARBA" id="ARBA00022741"/>
    </source>
</evidence>
<evidence type="ECO:0000256" key="10">
    <source>
        <dbReference type="ARBA" id="ARBA00023012"/>
    </source>
</evidence>
<dbReference type="InterPro" id="IPR036890">
    <property type="entry name" value="HATPase_C_sf"/>
</dbReference>
<evidence type="ECO:0000256" key="9">
    <source>
        <dbReference type="ARBA" id="ARBA00022989"/>
    </source>
</evidence>
<feature type="transmembrane region" description="Helical" evidence="12">
    <location>
        <begin position="12"/>
        <end position="37"/>
    </location>
</feature>
<evidence type="ECO:0000259" key="13">
    <source>
        <dbReference type="PROSITE" id="PS50885"/>
    </source>
</evidence>
<evidence type="ECO:0000256" key="3">
    <source>
        <dbReference type="ARBA" id="ARBA00022553"/>
    </source>
</evidence>
<keyword evidence="15" id="KW-1185">Reference proteome</keyword>
<dbReference type="GO" id="GO:0000155">
    <property type="term" value="F:phosphorelay sensor kinase activity"/>
    <property type="evidence" value="ECO:0007669"/>
    <property type="project" value="InterPro"/>
</dbReference>
<dbReference type="GO" id="GO:0005886">
    <property type="term" value="C:plasma membrane"/>
    <property type="evidence" value="ECO:0007669"/>
    <property type="project" value="UniProtKB-SubCell"/>
</dbReference>
<dbReference type="InterPro" id="IPR050640">
    <property type="entry name" value="Bact_2-comp_sensor_kinase"/>
</dbReference>
<keyword evidence="8" id="KW-0067">ATP-binding</keyword>
<keyword evidence="11 12" id="KW-0472">Membrane</keyword>
<dbReference type="Gene3D" id="1.10.8.500">
    <property type="entry name" value="HAMP domain in histidine kinase"/>
    <property type="match status" value="1"/>
</dbReference>
<dbReference type="EMBL" id="CP001348">
    <property type="protein sequence ID" value="ACL75997.1"/>
    <property type="molecule type" value="Genomic_DNA"/>
</dbReference>
<protein>
    <submittedName>
        <fullName evidence="14">Putative sensor with HAMP domain</fullName>
    </submittedName>
</protein>
<dbReference type="InterPro" id="IPR003594">
    <property type="entry name" value="HATPase_dom"/>
</dbReference>
<dbReference type="SUPFAM" id="SSF158472">
    <property type="entry name" value="HAMP domain-like"/>
    <property type="match status" value="1"/>
</dbReference>
<dbReference type="GO" id="GO:0005524">
    <property type="term" value="F:ATP binding"/>
    <property type="evidence" value="ECO:0007669"/>
    <property type="project" value="UniProtKB-KW"/>
</dbReference>
<reference evidence="14 15" key="1">
    <citation type="submission" date="2009-01" db="EMBL/GenBank/DDBJ databases">
        <title>Complete sequence of Clostridium cellulolyticum H10.</title>
        <authorList>
            <consortium name="US DOE Joint Genome Institute"/>
            <person name="Lucas S."/>
            <person name="Copeland A."/>
            <person name="Lapidus A."/>
            <person name="Glavina del Rio T."/>
            <person name="Dalin E."/>
            <person name="Tice H."/>
            <person name="Bruce D."/>
            <person name="Goodwin L."/>
            <person name="Pitluck S."/>
            <person name="Chertkov O."/>
            <person name="Saunders E."/>
            <person name="Brettin T."/>
            <person name="Detter J.C."/>
            <person name="Han C."/>
            <person name="Larimer F."/>
            <person name="Land M."/>
            <person name="Hauser L."/>
            <person name="Kyrpides N."/>
            <person name="Ivanova N."/>
            <person name="Zhou J."/>
            <person name="Richardson P."/>
        </authorList>
    </citation>
    <scope>NUCLEOTIDE SEQUENCE [LARGE SCALE GENOMIC DNA]</scope>
    <source>
        <strain evidence="15">ATCC 35319 / DSM 5812 / JCM 6584 / H10</strain>
    </source>
</reference>
<keyword evidence="3" id="KW-0597">Phosphoprotein</keyword>
<dbReference type="Gene3D" id="3.30.565.10">
    <property type="entry name" value="Histidine kinase-like ATPase, C-terminal domain"/>
    <property type="match status" value="1"/>
</dbReference>
<dbReference type="STRING" id="394503.Ccel_1646"/>
<dbReference type="AlphaFoldDB" id="B8I2K4"/>
<evidence type="ECO:0000256" key="12">
    <source>
        <dbReference type="SAM" id="Phobius"/>
    </source>
</evidence>
<evidence type="ECO:0000256" key="2">
    <source>
        <dbReference type="ARBA" id="ARBA00022475"/>
    </source>
</evidence>
<evidence type="ECO:0000256" key="7">
    <source>
        <dbReference type="ARBA" id="ARBA00022777"/>
    </source>
</evidence>
<organism evidence="14 15">
    <name type="scientific">Ruminiclostridium cellulolyticum (strain ATCC 35319 / DSM 5812 / JCM 6584 / H10)</name>
    <name type="common">Clostridium cellulolyticum</name>
    <dbReference type="NCBI Taxonomy" id="394503"/>
    <lineage>
        <taxon>Bacteria</taxon>
        <taxon>Bacillati</taxon>
        <taxon>Bacillota</taxon>
        <taxon>Clostridia</taxon>
        <taxon>Eubacteriales</taxon>
        <taxon>Oscillospiraceae</taxon>
        <taxon>Ruminiclostridium</taxon>
    </lineage>
</organism>
<dbReference type="eggNOG" id="COG2972">
    <property type="taxonomic scope" value="Bacteria"/>
</dbReference>
<dbReference type="SMART" id="SM00304">
    <property type="entry name" value="HAMP"/>
    <property type="match status" value="1"/>
</dbReference>
<feature type="domain" description="HAMP" evidence="13">
    <location>
        <begin position="328"/>
        <end position="380"/>
    </location>
</feature>
<keyword evidence="9 12" id="KW-1133">Transmembrane helix</keyword>
<dbReference type="InterPro" id="IPR003660">
    <property type="entry name" value="HAMP_dom"/>
</dbReference>
<keyword evidence="4" id="KW-0808">Transferase</keyword>
<feature type="transmembrane region" description="Helical" evidence="12">
    <location>
        <begin position="304"/>
        <end position="331"/>
    </location>
</feature>